<dbReference type="Proteomes" id="UP000187526">
    <property type="component" value="Unassembled WGS sequence"/>
</dbReference>
<dbReference type="GO" id="GO:0009055">
    <property type="term" value="F:electron transfer activity"/>
    <property type="evidence" value="ECO:0007669"/>
    <property type="project" value="InterPro"/>
</dbReference>
<keyword evidence="8" id="KW-0712">Selenocysteine</keyword>
<dbReference type="FunFam" id="2.40.40.20:FF:000017">
    <property type="entry name" value="Formate dehydrogenase, alpha subunit"/>
    <property type="match status" value="1"/>
</dbReference>
<dbReference type="NCBIfam" id="TIGR01553">
    <property type="entry name" value="formate-DH-alph"/>
    <property type="match status" value="1"/>
</dbReference>
<keyword evidence="9" id="KW-0560">Oxidoreductase</keyword>
<dbReference type="FunFam" id="3.40.228.10:FF:000006">
    <property type="entry name" value="Formate dehydrogenase, alpha subunit, selenocysteine-containing"/>
    <property type="match status" value="1"/>
</dbReference>
<reference evidence="14 15" key="1">
    <citation type="submission" date="2016-10" db="EMBL/GenBank/DDBJ databases">
        <title>Alkaliphiles isolated from bioreactors.</title>
        <authorList>
            <person name="Salah Z."/>
            <person name="Rout S.P."/>
            <person name="Humphreys P.N."/>
        </authorList>
    </citation>
    <scope>NUCLEOTIDE SEQUENCE [LARGE SCALE GENOMIC DNA]</scope>
    <source>
        <strain evidence="14 15">ZS02</strain>
    </source>
</reference>
<comment type="caution">
    <text evidence="14">The sequence shown here is derived from an EMBL/GenBank/DDBJ whole genome shotgun (WGS) entry which is preliminary data.</text>
</comment>
<dbReference type="PANTHER" id="PTHR43598:SF1">
    <property type="entry name" value="FORMATE DEHYDROGENASE-O MAJOR SUBUNIT"/>
    <property type="match status" value="1"/>
</dbReference>
<dbReference type="Gene3D" id="3.40.50.740">
    <property type="match status" value="1"/>
</dbReference>
<dbReference type="FunFam" id="3.40.228.10:FF:000009">
    <property type="entry name" value="Formate dehydrogenase, alpha subunit, selenocysteine-containing"/>
    <property type="match status" value="1"/>
</dbReference>
<evidence type="ECO:0000256" key="9">
    <source>
        <dbReference type="ARBA" id="ARBA00023002"/>
    </source>
</evidence>
<feature type="domain" description="Molybdopterin oxidoreductase" evidence="12">
    <location>
        <begin position="12"/>
        <end position="389"/>
    </location>
</feature>
<evidence type="ECO:0000259" key="13">
    <source>
        <dbReference type="Pfam" id="PF01568"/>
    </source>
</evidence>
<evidence type="ECO:0000256" key="4">
    <source>
        <dbReference type="ARBA" id="ARBA00022485"/>
    </source>
</evidence>
<dbReference type="GO" id="GO:0008863">
    <property type="term" value="F:formate dehydrogenase (NAD+) activity"/>
    <property type="evidence" value="ECO:0007669"/>
    <property type="project" value="InterPro"/>
</dbReference>
<dbReference type="InterPro" id="IPR006656">
    <property type="entry name" value="Mopterin_OxRdtase"/>
</dbReference>
<evidence type="ECO:0000256" key="5">
    <source>
        <dbReference type="ARBA" id="ARBA00022723"/>
    </source>
</evidence>
<dbReference type="SUPFAM" id="SSF53706">
    <property type="entry name" value="Formate dehydrogenase/DMSO reductase, domains 1-3"/>
    <property type="match status" value="1"/>
</dbReference>
<evidence type="ECO:0000256" key="3">
    <source>
        <dbReference type="ARBA" id="ARBA00010312"/>
    </source>
</evidence>
<dbReference type="Gene3D" id="3.40.228.10">
    <property type="entry name" value="Dimethylsulfoxide Reductase, domain 2"/>
    <property type="match status" value="2"/>
</dbReference>
<evidence type="ECO:0000259" key="12">
    <source>
        <dbReference type="Pfam" id="PF00384"/>
    </source>
</evidence>
<evidence type="ECO:0000256" key="8">
    <source>
        <dbReference type="ARBA" id="ARBA00022933"/>
    </source>
</evidence>
<evidence type="ECO:0000256" key="11">
    <source>
        <dbReference type="ARBA" id="ARBA00023014"/>
    </source>
</evidence>
<dbReference type="Pfam" id="PF01568">
    <property type="entry name" value="Molydop_binding"/>
    <property type="match status" value="1"/>
</dbReference>
<feature type="domain" description="Molybdopterin dinucleotide-binding" evidence="13">
    <location>
        <begin position="697"/>
        <end position="814"/>
    </location>
</feature>
<evidence type="ECO:0000256" key="1">
    <source>
        <dbReference type="ARBA" id="ARBA00001966"/>
    </source>
</evidence>
<gene>
    <name evidence="14" type="ORF">BJN45_00655</name>
</gene>
<keyword evidence="6" id="KW-0732">Signal</keyword>
<dbReference type="GO" id="GO:0030151">
    <property type="term" value="F:molybdenum ion binding"/>
    <property type="evidence" value="ECO:0007669"/>
    <property type="project" value="TreeGrafter"/>
</dbReference>
<dbReference type="GO" id="GO:0043546">
    <property type="term" value="F:molybdopterin cofactor binding"/>
    <property type="evidence" value="ECO:0007669"/>
    <property type="project" value="InterPro"/>
</dbReference>
<evidence type="ECO:0000313" key="15">
    <source>
        <dbReference type="Proteomes" id="UP000187526"/>
    </source>
</evidence>
<dbReference type="CDD" id="cd02792">
    <property type="entry name" value="MopB_CT_Formate-Dh-Na-like"/>
    <property type="match status" value="1"/>
</dbReference>
<evidence type="ECO:0000256" key="6">
    <source>
        <dbReference type="ARBA" id="ARBA00022729"/>
    </source>
</evidence>
<dbReference type="GO" id="GO:0009061">
    <property type="term" value="P:anaerobic respiration"/>
    <property type="evidence" value="ECO:0007669"/>
    <property type="project" value="TreeGrafter"/>
</dbReference>
<dbReference type="SUPFAM" id="SSF50692">
    <property type="entry name" value="ADC-like"/>
    <property type="match status" value="1"/>
</dbReference>
<evidence type="ECO:0000313" key="14">
    <source>
        <dbReference type="EMBL" id="OMG56179.1"/>
    </source>
</evidence>
<dbReference type="GO" id="GO:0047111">
    <property type="term" value="F:formate dehydrogenase (cytochrome-c-553) activity"/>
    <property type="evidence" value="ECO:0007669"/>
    <property type="project" value="InterPro"/>
</dbReference>
<keyword evidence="5" id="KW-0479">Metal-binding</keyword>
<protein>
    <submittedName>
        <fullName evidence="14">Formate dehydrogenase-N subunit alpha</fullName>
    </submittedName>
</protein>
<dbReference type="InterPro" id="IPR006657">
    <property type="entry name" value="MoPterin_dinucl-bd_dom"/>
</dbReference>
<dbReference type="AlphaFoldDB" id="A0A1R1IC85"/>
<dbReference type="PANTHER" id="PTHR43598">
    <property type="entry name" value="TUNGSTEN-CONTAINING FORMYLMETHANOFURAN DEHYDROGENASE 2 SUBUNIT B"/>
    <property type="match status" value="1"/>
</dbReference>
<organism evidence="14 15">
    <name type="scientific">Azonexus hydrophilus</name>
    <dbReference type="NCBI Taxonomy" id="418702"/>
    <lineage>
        <taxon>Bacteria</taxon>
        <taxon>Pseudomonadati</taxon>
        <taxon>Pseudomonadota</taxon>
        <taxon>Betaproteobacteria</taxon>
        <taxon>Rhodocyclales</taxon>
        <taxon>Azonexaceae</taxon>
        <taxon>Azonexus</taxon>
    </lineage>
</organism>
<dbReference type="Pfam" id="PF00384">
    <property type="entry name" value="Molybdopterin"/>
    <property type="match status" value="1"/>
</dbReference>
<keyword evidence="7" id="KW-0574">Periplasm</keyword>
<dbReference type="InterPro" id="IPR009010">
    <property type="entry name" value="Asp_de-COase-like_dom_sf"/>
</dbReference>
<keyword evidence="11" id="KW-0411">Iron-sulfur</keyword>
<proteinExistence type="inferred from homology"/>
<dbReference type="FunFam" id="3.40.50.740:FF:000007">
    <property type="entry name" value="Formate dehydrogenase, alpha subunit, selenocysteine-containing"/>
    <property type="match status" value="1"/>
</dbReference>
<dbReference type="GO" id="GO:0051539">
    <property type="term" value="F:4 iron, 4 sulfur cluster binding"/>
    <property type="evidence" value="ECO:0007669"/>
    <property type="project" value="UniProtKB-KW"/>
</dbReference>
<dbReference type="GO" id="GO:0042597">
    <property type="term" value="C:periplasmic space"/>
    <property type="evidence" value="ECO:0007669"/>
    <property type="project" value="UniProtKB-SubCell"/>
</dbReference>
<dbReference type="STRING" id="418702.BJN45_00655"/>
<comment type="subcellular location">
    <subcellularLocation>
        <location evidence="2">Periplasm</location>
    </subcellularLocation>
</comment>
<evidence type="ECO:0000256" key="7">
    <source>
        <dbReference type="ARBA" id="ARBA00022764"/>
    </source>
</evidence>
<dbReference type="InterPro" id="IPR006443">
    <property type="entry name" value="Formate-DH-alph_fdnG"/>
</dbReference>
<evidence type="ECO:0000256" key="10">
    <source>
        <dbReference type="ARBA" id="ARBA00023004"/>
    </source>
</evidence>
<sequence>MASLAPSFGRGAMTNHWVDIKNADLVFVMGGNPAEAHPCGFKWAIEAKKNRKAKLVVVDPRFNRTASVADYYAPIRSGSDIAFLGGVINYLLSNDKIHHEYVKAYTNASFLIDGGFGFEDGIFTGYNEEKRSYDKSTWKYQMGDDGFAKVDETLQDPRCAFQMMKAHYSRYTPEMVSQVCGTPKDAFLKVCEYIASTAAADKTMTSLYALGWTEHSVGSQNIRCMAIIQQLLGNMGMAGGGIGALRGHANVQGITDMCAYAQNLPGYLKAPTDADKDRASYLASRTPKALRPNQMNFPQNFPKWFTSLCKAWWGDAATAENDFAYDYLPKLGGASDTLSIFNAMYEGKINGFFCQGFNPLASVPNKRKVGDGLAKLKYLVIIDPLATDTSEFWKPHGEFNDVKPAEIQTEVFRLPTSLFAETSGTFTNSGRVIQWRWKAAEAPGDSKDDTEIIANLFLRLKAMYAKEGGAFADPILKLTWNYTQPLKPSSEELLREINGKAISDVLDPKDPTKVLVKAGEQLPSFAFLRDDGSTACGNWIYSGVWPQAGNLSARRDNSDPSGLGQTLNWGFAWPVNRRILYNRASADPSGKPWDAKRTVLKWTGSAWAGNDIPDMRPNAAPEEMVMPFIMNPEGVARLFARDMLAEGPFPEHYEPFESPLDNNPMHPNNPKAKSNPAARVYKGDMEAFGTAKDFPYVATTYRLTEHFHYWTKQSRINAIMQPEQFVEIGEELAKEKGIVAGDRIKIRSNRGFIKAVAVVTKRIKALDVDGKKVHTVGIPIHFGFKGATKPGFITNTLTPFVGDANVQTPEFKAFLVNIEKA</sequence>
<comment type="similarity">
    <text evidence="3">Belongs to the prokaryotic molybdopterin-containing oxidoreductase family.</text>
</comment>
<dbReference type="Gene3D" id="2.40.40.20">
    <property type="match status" value="1"/>
</dbReference>
<keyword evidence="15" id="KW-1185">Reference proteome</keyword>
<name>A0A1R1IC85_9RHOO</name>
<keyword evidence="4" id="KW-0004">4Fe-4S</keyword>
<dbReference type="EMBL" id="MTHD01000001">
    <property type="protein sequence ID" value="OMG56179.1"/>
    <property type="molecule type" value="Genomic_DNA"/>
</dbReference>
<comment type="cofactor">
    <cofactor evidence="1">
        <name>[4Fe-4S] cluster</name>
        <dbReference type="ChEBI" id="CHEBI:49883"/>
    </cofactor>
</comment>
<evidence type="ECO:0000256" key="2">
    <source>
        <dbReference type="ARBA" id="ARBA00004418"/>
    </source>
</evidence>
<keyword evidence="10" id="KW-0408">Iron</keyword>
<accession>A0A1R1IC85</accession>